<organism evidence="1">
    <name type="scientific">viral metagenome</name>
    <dbReference type="NCBI Taxonomy" id="1070528"/>
    <lineage>
        <taxon>unclassified sequences</taxon>
        <taxon>metagenomes</taxon>
        <taxon>organismal metagenomes</taxon>
    </lineage>
</organism>
<reference evidence="1" key="1">
    <citation type="submission" date="2020-03" db="EMBL/GenBank/DDBJ databases">
        <title>The deep terrestrial virosphere.</title>
        <authorList>
            <person name="Holmfeldt K."/>
            <person name="Nilsson E."/>
            <person name="Simone D."/>
            <person name="Lopez-Fernandez M."/>
            <person name="Wu X."/>
            <person name="de Brujin I."/>
            <person name="Lundin D."/>
            <person name="Andersson A."/>
            <person name="Bertilsson S."/>
            <person name="Dopson M."/>
        </authorList>
    </citation>
    <scope>NUCLEOTIDE SEQUENCE</scope>
    <source>
        <strain evidence="1">TM448B00871</strain>
    </source>
</reference>
<dbReference type="AlphaFoldDB" id="A0A6M3XKJ1"/>
<proteinExistence type="predicted"/>
<gene>
    <name evidence="1" type="ORF">TM448B00871_0014</name>
</gene>
<accession>A0A6M3XKJ1</accession>
<dbReference type="EMBL" id="MT144667">
    <property type="protein sequence ID" value="QJH96925.1"/>
    <property type="molecule type" value="Genomic_DNA"/>
</dbReference>
<protein>
    <submittedName>
        <fullName evidence="1">Uncharacterized protein</fullName>
    </submittedName>
</protein>
<evidence type="ECO:0000313" key="1">
    <source>
        <dbReference type="EMBL" id="QJH96925.1"/>
    </source>
</evidence>
<name>A0A6M3XKJ1_9ZZZZ</name>
<sequence>MEDNVLHILKDNMISYKKFCLIFEKSEFYWHFGMYLTNTPIYLGKLDSVKLADIINNVSVDNEKILHIKNKYSDAVCKITNTGDEIKISVIYKSLYTGDIVIPTNKWREIYSIFQMIIDCAKLKESKNTNNTITETDITYYNNLKNKSQTITWVPTGSCSWIISTTKQ</sequence>